<feature type="domain" description="Lnb N-terminal periplasmic" evidence="3">
    <location>
        <begin position="33"/>
        <end position="183"/>
    </location>
</feature>
<feature type="chain" id="PRO_5024412904" evidence="2">
    <location>
        <begin position="26"/>
        <end position="374"/>
    </location>
</feature>
<keyword evidence="2" id="KW-0732">Signal</keyword>
<proteinExistence type="predicted"/>
<feature type="transmembrane region" description="Helical" evidence="1">
    <location>
        <begin position="271"/>
        <end position="291"/>
    </location>
</feature>
<dbReference type="AlphaFoldDB" id="A0A5M6CLI5"/>
<evidence type="ECO:0000313" key="5">
    <source>
        <dbReference type="Proteomes" id="UP000325141"/>
    </source>
</evidence>
<evidence type="ECO:0000256" key="1">
    <source>
        <dbReference type="SAM" id="Phobius"/>
    </source>
</evidence>
<gene>
    <name evidence="4" type="ORF">F0460_05955</name>
</gene>
<dbReference type="RefSeq" id="WP_150011236.1">
    <property type="nucleotide sequence ID" value="NZ_VWSG01000003.1"/>
</dbReference>
<feature type="transmembrane region" description="Helical" evidence="1">
    <location>
        <begin position="247"/>
        <end position="266"/>
    </location>
</feature>
<organism evidence="4 5">
    <name type="scientific">Paenimyroides baculatum</name>
    <dbReference type="NCBI Taxonomy" id="2608000"/>
    <lineage>
        <taxon>Bacteria</taxon>
        <taxon>Pseudomonadati</taxon>
        <taxon>Bacteroidota</taxon>
        <taxon>Flavobacteriia</taxon>
        <taxon>Flavobacteriales</taxon>
        <taxon>Flavobacteriaceae</taxon>
        <taxon>Paenimyroides</taxon>
    </lineage>
</organism>
<evidence type="ECO:0000259" key="3">
    <source>
        <dbReference type="Pfam" id="PF13387"/>
    </source>
</evidence>
<keyword evidence="1" id="KW-1133">Transmembrane helix</keyword>
<evidence type="ECO:0000256" key="2">
    <source>
        <dbReference type="SAM" id="SignalP"/>
    </source>
</evidence>
<keyword evidence="5" id="KW-1185">Reference proteome</keyword>
<dbReference type="Pfam" id="PF13387">
    <property type="entry name" value="Lnb_N"/>
    <property type="match status" value="1"/>
</dbReference>
<feature type="transmembrane region" description="Helical" evidence="1">
    <location>
        <begin position="321"/>
        <end position="338"/>
    </location>
</feature>
<evidence type="ECO:0000313" key="4">
    <source>
        <dbReference type="EMBL" id="KAA5535974.1"/>
    </source>
</evidence>
<protein>
    <submittedName>
        <fullName evidence="4">DUF4105 domain-containing protein</fullName>
    </submittedName>
</protein>
<name>A0A5M6CLI5_9FLAO</name>
<accession>A0A5M6CLI5</accession>
<dbReference type="EMBL" id="VWSG01000003">
    <property type="protein sequence ID" value="KAA5535974.1"/>
    <property type="molecule type" value="Genomic_DNA"/>
</dbReference>
<keyword evidence="1" id="KW-0472">Membrane</keyword>
<comment type="caution">
    <text evidence="4">The sequence shown here is derived from an EMBL/GenBank/DDBJ whole genome shotgun (WGS) entry which is preliminary data.</text>
</comment>
<feature type="signal peptide" evidence="2">
    <location>
        <begin position="1"/>
        <end position="25"/>
    </location>
</feature>
<keyword evidence="1" id="KW-0812">Transmembrane</keyword>
<reference evidence="4 5" key="1">
    <citation type="submission" date="2019-09" db="EMBL/GenBank/DDBJ databases">
        <title>Genome sequence and assembly of Flavobacterium sp.</title>
        <authorList>
            <person name="Chhetri G."/>
        </authorList>
    </citation>
    <scope>NUCLEOTIDE SEQUENCE [LARGE SCALE GENOMIC DNA]</scope>
    <source>
        <strain evidence="4 5">SNL9</strain>
    </source>
</reference>
<dbReference type="Proteomes" id="UP000325141">
    <property type="component" value="Unassembled WGS sequence"/>
</dbReference>
<feature type="transmembrane region" description="Helical" evidence="1">
    <location>
        <begin position="297"/>
        <end position="314"/>
    </location>
</feature>
<dbReference type="InterPro" id="IPR025178">
    <property type="entry name" value="Lnb_N"/>
</dbReference>
<sequence>MNNLVSKFKQQIVLLICCFSFITAAAQPETLSENAEISVLTCGTANEMHTLFGHTALRIKDVDQNLDVVYNWGMFDFRTPNFLAKFVKGNLLYYLDIDSSDDFLYNYTVDNREVVEQVLNLSSTEKSKIWVEINRQLKGNDRYYTYGFIRNNCTTKVVDVLNKSVEKPLSADFPSNNHSYRYILNEGLDHHYFEKLGINLLFGYSTNKTADLMFLPIKLKDGITFNKNILKSEQIINKIDNTNTKSSLNSIYTLWVIVVIALIGIFNKKCILIYFFITAIFSLFLVAVSVYSNHAELQFNALILFFNPLFFIGLVMKNKKILILAILLTAISLVFMGLELILVAAPLIVLNLGYIMVLFLRRNEQIVPLQTLKK</sequence>